<proteinExistence type="predicted"/>
<dbReference type="InterPro" id="IPR003018">
    <property type="entry name" value="GAF"/>
</dbReference>
<evidence type="ECO:0000259" key="9">
    <source>
        <dbReference type="SMART" id="SM00065"/>
    </source>
</evidence>
<dbReference type="EC" id="2.7.13.3" evidence="2"/>
<dbReference type="PANTHER" id="PTHR41523">
    <property type="entry name" value="TWO-COMPONENT SYSTEM SENSOR PROTEIN"/>
    <property type="match status" value="1"/>
</dbReference>
<evidence type="ECO:0000256" key="8">
    <source>
        <dbReference type="SAM" id="Coils"/>
    </source>
</evidence>
<dbReference type="Pfam" id="PF07568">
    <property type="entry name" value="HisKA_2"/>
    <property type="match status" value="1"/>
</dbReference>
<accession>A0A3B0WTJ6</accession>
<dbReference type="GO" id="GO:0004673">
    <property type="term" value="F:protein histidine kinase activity"/>
    <property type="evidence" value="ECO:0007669"/>
    <property type="project" value="UniProtKB-EC"/>
</dbReference>
<evidence type="ECO:0000256" key="4">
    <source>
        <dbReference type="ARBA" id="ARBA00022679"/>
    </source>
</evidence>
<dbReference type="SUPFAM" id="SSF55874">
    <property type="entry name" value="ATPase domain of HSP90 chaperone/DNA topoisomerase II/histidine kinase"/>
    <property type="match status" value="1"/>
</dbReference>
<comment type="catalytic activity">
    <reaction evidence="1">
        <text>ATP + protein L-histidine = ADP + protein N-phospho-L-histidine.</text>
        <dbReference type="EC" id="2.7.13.3"/>
    </reaction>
</comment>
<dbReference type="AlphaFoldDB" id="A0A3B0WTJ6"/>
<dbReference type="SUPFAM" id="SSF55781">
    <property type="entry name" value="GAF domain-like"/>
    <property type="match status" value="1"/>
</dbReference>
<dbReference type="EMBL" id="UOFH01000077">
    <property type="protein sequence ID" value="VAW59428.1"/>
    <property type="molecule type" value="Genomic_DNA"/>
</dbReference>
<evidence type="ECO:0000256" key="1">
    <source>
        <dbReference type="ARBA" id="ARBA00000085"/>
    </source>
</evidence>
<dbReference type="Pfam" id="PF01590">
    <property type="entry name" value="GAF"/>
    <property type="match status" value="1"/>
</dbReference>
<evidence type="ECO:0000256" key="7">
    <source>
        <dbReference type="ARBA" id="ARBA00022840"/>
    </source>
</evidence>
<evidence type="ECO:0000256" key="6">
    <source>
        <dbReference type="ARBA" id="ARBA00022777"/>
    </source>
</evidence>
<evidence type="ECO:0000256" key="2">
    <source>
        <dbReference type="ARBA" id="ARBA00012438"/>
    </source>
</evidence>
<feature type="domain" description="GAF" evidence="9">
    <location>
        <begin position="87"/>
        <end position="244"/>
    </location>
</feature>
<gene>
    <name evidence="10" type="ORF">MNBD_GAMMA08-1090</name>
</gene>
<dbReference type="SMART" id="SM00065">
    <property type="entry name" value="GAF"/>
    <property type="match status" value="1"/>
</dbReference>
<keyword evidence="4" id="KW-0808">Transferase</keyword>
<keyword evidence="3" id="KW-0597">Phosphoprotein</keyword>
<dbReference type="InterPro" id="IPR029016">
    <property type="entry name" value="GAF-like_dom_sf"/>
</dbReference>
<keyword evidence="5" id="KW-0547">Nucleotide-binding</keyword>
<keyword evidence="7" id="KW-0067">ATP-binding</keyword>
<keyword evidence="6" id="KW-0418">Kinase</keyword>
<protein>
    <recommendedName>
        <fullName evidence="2">histidine kinase</fullName>
        <ecNumber evidence="2">2.7.13.3</ecNumber>
    </recommendedName>
</protein>
<name>A0A3B0WTJ6_9ZZZZ</name>
<keyword evidence="8" id="KW-0175">Coiled coil</keyword>
<evidence type="ECO:0000256" key="5">
    <source>
        <dbReference type="ARBA" id="ARBA00022741"/>
    </source>
</evidence>
<evidence type="ECO:0000313" key="10">
    <source>
        <dbReference type="EMBL" id="VAW59428.1"/>
    </source>
</evidence>
<dbReference type="GO" id="GO:0005524">
    <property type="term" value="F:ATP binding"/>
    <property type="evidence" value="ECO:0007669"/>
    <property type="project" value="UniProtKB-KW"/>
</dbReference>
<dbReference type="Gene3D" id="3.30.450.40">
    <property type="match status" value="1"/>
</dbReference>
<dbReference type="InterPro" id="IPR036890">
    <property type="entry name" value="HATPase_C_sf"/>
</dbReference>
<dbReference type="Gene3D" id="3.30.565.10">
    <property type="entry name" value="Histidine kinase-like ATPase, C-terminal domain"/>
    <property type="match status" value="1"/>
</dbReference>
<feature type="coiled-coil region" evidence="8">
    <location>
        <begin position="2"/>
        <end position="29"/>
    </location>
</feature>
<organism evidence="10">
    <name type="scientific">hydrothermal vent metagenome</name>
    <dbReference type="NCBI Taxonomy" id="652676"/>
    <lineage>
        <taxon>unclassified sequences</taxon>
        <taxon>metagenomes</taxon>
        <taxon>ecological metagenomes</taxon>
    </lineage>
</organism>
<dbReference type="InterPro" id="IPR011495">
    <property type="entry name" value="Sig_transdc_His_kin_sub2_dim/P"/>
</dbReference>
<sequence>MTDDCELDRQQLLKEIRCLNAENLILKNMHDYVQTTLDKRTENIAELSVIIQQGIQQRMQMEDEILRHRNILISVAEIAQNFLMARGWQELVEIALALLERAACVSRVYLFKNHLSAEGKPLCSQLFEKCAIDIIPQINNLSCQNFDWLQGGLQDWYRELSKGEVVVRKRSECSENESKMQAAQQILSVLVVPLFIKGKFWGFMGFDDCLAERNWTDSEIAALKSAVVVIAAAIEREQSETALREYEKMKLEGAEKQRDDLVREVHHRIKNHLHGLSGLLRQRRNKKNDVHLIIDEALTQIDSIAVVYGLQSAHPNGQIYFGQMINAIINSVANLTTLSIVETRGAEVGTCEVERSKAVALALVVNEIIMNAIKHSQSANENAVVKVHHEHNAQQIILSITNSGKLPEGFDFQSETGLGIGLELAKSMLPGKGAKLTLENKGEEVIAKLIIREPLLIQV</sequence>
<evidence type="ECO:0000256" key="3">
    <source>
        <dbReference type="ARBA" id="ARBA00022553"/>
    </source>
</evidence>
<reference evidence="10" key="1">
    <citation type="submission" date="2018-06" db="EMBL/GenBank/DDBJ databases">
        <authorList>
            <person name="Zhirakovskaya E."/>
        </authorList>
    </citation>
    <scope>NUCLEOTIDE SEQUENCE</scope>
</reference>
<dbReference type="PANTHER" id="PTHR41523:SF8">
    <property type="entry name" value="ETHYLENE RESPONSE SENSOR PROTEIN"/>
    <property type="match status" value="1"/>
</dbReference>